<name>A0ABY9DLA8_VITVI</name>
<dbReference type="PANTHER" id="PTHR12311:SF7">
    <property type="entry name" value="ACTIVATOR OF BASAL TRANSCRIPTION 1"/>
    <property type="match status" value="1"/>
</dbReference>
<dbReference type="InterPro" id="IPR034353">
    <property type="entry name" value="ABT1/ESF2_RRM"/>
</dbReference>
<feature type="compositionally biased region" description="Basic and acidic residues" evidence="6">
    <location>
        <begin position="320"/>
        <end position="345"/>
    </location>
</feature>
<gene>
    <name evidence="9" type="ORF">VitviT2T_025582</name>
</gene>
<evidence type="ECO:0008006" key="11">
    <source>
        <dbReference type="Google" id="ProtNLM"/>
    </source>
</evidence>
<organism evidence="9 10">
    <name type="scientific">Vitis vinifera</name>
    <name type="common">Grape</name>
    <dbReference type="NCBI Taxonomy" id="29760"/>
    <lineage>
        <taxon>Eukaryota</taxon>
        <taxon>Viridiplantae</taxon>
        <taxon>Streptophyta</taxon>
        <taxon>Embryophyta</taxon>
        <taxon>Tracheophyta</taxon>
        <taxon>Spermatophyta</taxon>
        <taxon>Magnoliopsida</taxon>
        <taxon>eudicotyledons</taxon>
        <taxon>Gunneridae</taxon>
        <taxon>Pentapetalae</taxon>
        <taxon>rosids</taxon>
        <taxon>Vitales</taxon>
        <taxon>Vitaceae</taxon>
        <taxon>Viteae</taxon>
        <taxon>Vitis</taxon>
    </lineage>
</organism>
<dbReference type="PROSITE" id="PS50102">
    <property type="entry name" value="RRM"/>
    <property type="match status" value="1"/>
</dbReference>
<dbReference type="Pfam" id="PF00650">
    <property type="entry name" value="CRAL_TRIO"/>
    <property type="match status" value="1"/>
</dbReference>
<dbReference type="PROSITE" id="PS50191">
    <property type="entry name" value="CRAL_TRIO"/>
    <property type="match status" value="1"/>
</dbReference>
<dbReference type="InterPro" id="IPR012677">
    <property type="entry name" value="Nucleotide-bd_a/b_plait_sf"/>
</dbReference>
<dbReference type="InterPro" id="IPR000504">
    <property type="entry name" value="RRM_dom"/>
</dbReference>
<dbReference type="SUPFAM" id="SSF54928">
    <property type="entry name" value="RNA-binding domain, RBD"/>
    <property type="match status" value="1"/>
</dbReference>
<keyword evidence="3 5" id="KW-0694">RNA-binding</keyword>
<sequence>MARCCYTEKGTRAMSFDEKLEEARDGEGSMKINEMEQTKVSLMRTYVESQDPSSRDPSSQKADDLMIRRFLRARDLDVEKASALFLRYLKWRQTFVPNGSISLSQVRNEVAQNKMFLQGLDKQGRPISVVLGAKHFQYQGSLDEFKRFLVYAFDKICTRMPPGQEKFVVIGDLEGWGYSNSDMRAYLGALSILQDYYPERLGKLFIIHAPYIFMAIWKIVYPFIDKNTKKKIVLVEKTKLRSTLLEEIDESQLPQIYGGKLPLGSTFYRGTGPSIFIPTRTSLRRPPSSILLTSPSPEPKPPPPSSSVAALFHSPPSGRMAEEEQEIKRTSHSEEGESEGNDEKGRIRKNKLKKRLLKEASKADKRGVCYLSRIPPHMDHVKLRHILSQYGEIQRIYLAPEDPATQVHRKRAGGFRGQVFSEGWVEFTKKTVAKRVAKMLNGEQIGGRKRSSFYYDLWNIKYLSKFKWDDLTEEIAYKNAIREQKLALELSAAKRERDFYLSKVDKSRALSSIEERLKKKQKVQQDAGTNTEAPANDQGPKVIRQFPQKPPLADKAAESKPRLSKDILAGVFGGSS</sequence>
<evidence type="ECO:0000259" key="7">
    <source>
        <dbReference type="PROSITE" id="PS50102"/>
    </source>
</evidence>
<dbReference type="SMART" id="SM01100">
    <property type="entry name" value="CRAL_TRIO_N"/>
    <property type="match status" value="1"/>
</dbReference>
<feature type="region of interest" description="Disordered" evidence="6">
    <location>
        <begin position="278"/>
        <end position="353"/>
    </location>
</feature>
<dbReference type="CDD" id="cd12263">
    <property type="entry name" value="RRM_ABT1_like"/>
    <property type="match status" value="1"/>
</dbReference>
<accession>A0ABY9DLA8</accession>
<evidence type="ECO:0000256" key="3">
    <source>
        <dbReference type="ARBA" id="ARBA00022884"/>
    </source>
</evidence>
<dbReference type="SUPFAM" id="SSF46938">
    <property type="entry name" value="CRAL/TRIO N-terminal domain"/>
    <property type="match status" value="1"/>
</dbReference>
<dbReference type="InterPro" id="IPR036865">
    <property type="entry name" value="CRAL-TRIO_dom_sf"/>
</dbReference>
<evidence type="ECO:0000313" key="9">
    <source>
        <dbReference type="EMBL" id="WKA07806.1"/>
    </source>
</evidence>
<feature type="region of interest" description="Disordered" evidence="6">
    <location>
        <begin position="520"/>
        <end position="561"/>
    </location>
</feature>
<dbReference type="InterPro" id="IPR036273">
    <property type="entry name" value="CRAL/TRIO_N_dom_sf"/>
</dbReference>
<feature type="compositionally biased region" description="Polar residues" evidence="6">
    <location>
        <begin position="524"/>
        <end position="533"/>
    </location>
</feature>
<feature type="domain" description="CRAL-TRIO" evidence="8">
    <location>
        <begin position="103"/>
        <end position="265"/>
    </location>
</feature>
<dbReference type="SMART" id="SM00516">
    <property type="entry name" value="SEC14"/>
    <property type="match status" value="1"/>
</dbReference>
<dbReference type="InterPro" id="IPR035979">
    <property type="entry name" value="RBD_domain_sf"/>
</dbReference>
<dbReference type="Proteomes" id="UP001227230">
    <property type="component" value="Chromosome 17"/>
</dbReference>
<dbReference type="Gene3D" id="3.30.70.330">
    <property type="match status" value="1"/>
</dbReference>
<evidence type="ECO:0000256" key="6">
    <source>
        <dbReference type="SAM" id="MobiDB-lite"/>
    </source>
</evidence>
<keyword evidence="10" id="KW-1185">Reference proteome</keyword>
<feature type="compositionally biased region" description="Low complexity" evidence="6">
    <location>
        <begin position="278"/>
        <end position="295"/>
    </location>
</feature>
<dbReference type="InterPro" id="IPR039119">
    <property type="entry name" value="ABT1/Esf2"/>
</dbReference>
<keyword evidence="4" id="KW-0539">Nucleus</keyword>
<dbReference type="EMBL" id="CP126664">
    <property type="protein sequence ID" value="WKA07806.1"/>
    <property type="molecule type" value="Genomic_DNA"/>
</dbReference>
<dbReference type="Gene3D" id="3.40.525.10">
    <property type="entry name" value="CRAL-TRIO lipid binding domain"/>
    <property type="match status" value="1"/>
</dbReference>
<protein>
    <recommendedName>
        <fullName evidence="11">CRAL-TRIO domain-containing protein</fullName>
    </recommendedName>
</protein>
<evidence type="ECO:0000256" key="2">
    <source>
        <dbReference type="ARBA" id="ARBA00005819"/>
    </source>
</evidence>
<comment type="subcellular location">
    <subcellularLocation>
        <location evidence="1">Nucleus</location>
        <location evidence="1">Nucleolus</location>
    </subcellularLocation>
</comment>
<proteinExistence type="inferred from homology"/>
<feature type="domain" description="RRM" evidence="7">
    <location>
        <begin position="367"/>
        <end position="449"/>
    </location>
</feature>
<dbReference type="PANTHER" id="PTHR12311">
    <property type="entry name" value="ACTIVATOR OF BASAL TRANSCRIPTION 1"/>
    <property type="match status" value="1"/>
</dbReference>
<evidence type="ECO:0000313" key="10">
    <source>
        <dbReference type="Proteomes" id="UP001227230"/>
    </source>
</evidence>
<dbReference type="SUPFAM" id="SSF52087">
    <property type="entry name" value="CRAL/TRIO domain"/>
    <property type="match status" value="1"/>
</dbReference>
<dbReference type="CDD" id="cd00170">
    <property type="entry name" value="SEC14"/>
    <property type="match status" value="1"/>
</dbReference>
<dbReference type="InterPro" id="IPR011074">
    <property type="entry name" value="CRAL/TRIO_N_dom"/>
</dbReference>
<reference evidence="9 10" key="1">
    <citation type="journal article" date="2023" name="Hortic Res">
        <title>The complete reference genome for grapevine (Vitis vinifera L.) genetics and breeding.</title>
        <authorList>
            <person name="Shi X."/>
            <person name="Cao S."/>
            <person name="Wang X."/>
            <person name="Huang S."/>
            <person name="Wang Y."/>
            <person name="Liu Z."/>
            <person name="Liu W."/>
            <person name="Leng X."/>
            <person name="Peng Y."/>
            <person name="Wang N."/>
            <person name="Wang Y."/>
            <person name="Ma Z."/>
            <person name="Xu X."/>
            <person name="Zhang F."/>
            <person name="Xue H."/>
            <person name="Zhong H."/>
            <person name="Wang Y."/>
            <person name="Zhang K."/>
            <person name="Velt A."/>
            <person name="Avia K."/>
            <person name="Holtgrawe D."/>
            <person name="Grimplet J."/>
            <person name="Matus J.T."/>
            <person name="Ware D."/>
            <person name="Wu X."/>
            <person name="Wang H."/>
            <person name="Liu C."/>
            <person name="Fang Y."/>
            <person name="Rustenholz C."/>
            <person name="Cheng Z."/>
            <person name="Xiao H."/>
            <person name="Zhou Y."/>
        </authorList>
    </citation>
    <scope>NUCLEOTIDE SEQUENCE [LARGE SCALE GENOMIC DNA]</scope>
    <source>
        <strain evidence="10">cv. Pinot noir / PN40024</strain>
        <tissue evidence="9">Leaf</tissue>
    </source>
</reference>
<evidence type="ECO:0000256" key="1">
    <source>
        <dbReference type="ARBA" id="ARBA00004604"/>
    </source>
</evidence>
<feature type="compositionally biased region" description="Pro residues" evidence="6">
    <location>
        <begin position="296"/>
        <end position="305"/>
    </location>
</feature>
<evidence type="ECO:0000256" key="4">
    <source>
        <dbReference type="ARBA" id="ARBA00023242"/>
    </source>
</evidence>
<comment type="similarity">
    <text evidence="2">Belongs to the ESF2/ABP1 family.</text>
</comment>
<dbReference type="InterPro" id="IPR001251">
    <property type="entry name" value="CRAL-TRIO_dom"/>
</dbReference>
<evidence type="ECO:0000259" key="8">
    <source>
        <dbReference type="PROSITE" id="PS50191"/>
    </source>
</evidence>
<evidence type="ECO:0000256" key="5">
    <source>
        <dbReference type="PROSITE-ProRule" id="PRU00176"/>
    </source>
</evidence>